<feature type="domain" description="Homing endonuclease LAGLIDADG" evidence="1">
    <location>
        <begin position="6"/>
        <end position="92"/>
    </location>
</feature>
<dbReference type="PANTHER" id="PTHR36181">
    <property type="entry name" value="INTRON-ENCODED ENDONUCLEASE AI3-RELATED"/>
    <property type="match status" value="1"/>
</dbReference>
<accession>A0A1W5T299</accession>
<protein>
    <submittedName>
        <fullName evidence="2">LAGLIDADG endonuclease</fullName>
    </submittedName>
</protein>
<keyword evidence="2" id="KW-0378">Hydrolase</keyword>
<reference evidence="2" key="1">
    <citation type="submission" date="2017-02" db="EMBL/GenBank/DDBJ databases">
        <title>SMRT sequencing of the wild medicinal fungus Ophiocordyceps sinensis mitochondrial genome reveals phylogenetic relationship and depicts a genome-wide modification map.</title>
        <authorList>
            <person name="Liu D."/>
            <person name="Kang X."/>
            <person name="Hu L."/>
        </authorList>
    </citation>
    <scope>NUCLEOTIDE SEQUENCE</scope>
</reference>
<sequence length="130" mass="15219">MSKYWLVGFTEAEGSFYLVRKSPTRIAHAFEITQKLDVIVLKAISLILGINFAKKNTYYTVVTTNSRAIENIISYFQNCIKGIKAVEFRIWTRSYVKHKGNFEKLSKIIEIIRNLRSIRLDKDFKNIHKD</sequence>
<dbReference type="InterPro" id="IPR051289">
    <property type="entry name" value="LAGLIDADG_Endonuclease"/>
</dbReference>
<evidence type="ECO:0000259" key="1">
    <source>
        <dbReference type="Pfam" id="PF00961"/>
    </source>
</evidence>
<dbReference type="GeneID" id="32888792"/>
<dbReference type="InterPro" id="IPR004860">
    <property type="entry name" value="LAGLIDADG_dom"/>
</dbReference>
<proteinExistence type="predicted"/>
<name>A0A1W5T299_9HYPO</name>
<dbReference type="Pfam" id="PF00961">
    <property type="entry name" value="LAGLIDADG_1"/>
    <property type="match status" value="1"/>
</dbReference>
<geneLocation type="mitochondrion" evidence="2"/>
<keyword evidence="2" id="KW-0496">Mitochondrion</keyword>
<organism evidence="2">
    <name type="scientific">Ophiocordyceps sinensis</name>
    <dbReference type="NCBI Taxonomy" id="72228"/>
    <lineage>
        <taxon>Eukaryota</taxon>
        <taxon>Fungi</taxon>
        <taxon>Dikarya</taxon>
        <taxon>Ascomycota</taxon>
        <taxon>Pezizomycotina</taxon>
        <taxon>Sordariomycetes</taxon>
        <taxon>Hypocreomycetidae</taxon>
        <taxon>Hypocreales</taxon>
        <taxon>Ophiocordycipitaceae</taxon>
        <taxon>Ophiocordyceps</taxon>
    </lineage>
</organism>
<dbReference type="GO" id="GO:0005739">
    <property type="term" value="C:mitochondrion"/>
    <property type="evidence" value="ECO:0007669"/>
    <property type="project" value="UniProtKB-ARBA"/>
</dbReference>
<dbReference type="PANTHER" id="PTHR36181:SF2">
    <property type="entry name" value="INTRON-ENCODED ENDONUCLEASE AI3-RELATED"/>
    <property type="match status" value="1"/>
</dbReference>
<evidence type="ECO:0000313" key="3">
    <source>
        <dbReference type="EMBL" id="QDH07246.1"/>
    </source>
</evidence>
<reference evidence="3" key="2">
    <citation type="submission" date="2018-05" db="EMBL/GenBank/DDBJ databases">
        <authorList>
            <person name="Zhang Y."/>
        </authorList>
    </citation>
    <scope>NUCLEOTIDE SEQUENCE</scope>
</reference>
<keyword evidence="2" id="KW-0540">Nuclease</keyword>
<gene>
    <name evidence="2" type="primary">orf130</name>
</gene>
<dbReference type="EMBL" id="KY622006">
    <property type="protein sequence ID" value="ARF03369.1"/>
    <property type="molecule type" value="Genomic_DNA"/>
</dbReference>
<dbReference type="GO" id="GO:0004519">
    <property type="term" value="F:endonuclease activity"/>
    <property type="evidence" value="ECO:0007669"/>
    <property type="project" value="UniProtKB-KW"/>
</dbReference>
<dbReference type="RefSeq" id="YP_009364331.1">
    <property type="nucleotide sequence ID" value="NC_034659.1"/>
</dbReference>
<dbReference type="SUPFAM" id="SSF55608">
    <property type="entry name" value="Homing endonucleases"/>
    <property type="match status" value="1"/>
</dbReference>
<dbReference type="Gene3D" id="3.10.28.10">
    <property type="entry name" value="Homing endonucleases"/>
    <property type="match status" value="1"/>
</dbReference>
<dbReference type="AlphaFoldDB" id="A0A1W5T299"/>
<evidence type="ECO:0000313" key="2">
    <source>
        <dbReference type="EMBL" id="ARF03369.1"/>
    </source>
</evidence>
<keyword evidence="2" id="KW-0255">Endonuclease</keyword>
<dbReference type="InterPro" id="IPR027434">
    <property type="entry name" value="Homing_endonucl"/>
</dbReference>
<dbReference type="EMBL" id="MH400233">
    <property type="protein sequence ID" value="QDH07246.1"/>
    <property type="molecule type" value="Genomic_DNA"/>
</dbReference>